<dbReference type="AlphaFoldDB" id="A0A7C8HYM3"/>
<evidence type="ECO:0008006" key="3">
    <source>
        <dbReference type="Google" id="ProtNLM"/>
    </source>
</evidence>
<accession>A0A7C8HYM3</accession>
<name>A0A7C8HYM3_9PLEO</name>
<protein>
    <recommendedName>
        <fullName evidence="3">F-box domain-containing protein</fullName>
    </recommendedName>
</protein>
<sequence>MDPHFSPTTMSTQPSLAGLPNEIVVKILEHAGNTNELAFVNKQFAACVQEARLRDLDLTARPQEQPYELIRTLLDKPNLGLKTQSLKLAFPHQSNNSRVSKDIGNMILIVTQQIVKMGLSKENTYSWVRMIESLEDEGWLFFLITIATNLKHLDLDLYSTLSAFDHFSFWTTSKS</sequence>
<dbReference type="OrthoDB" id="10638616at2759"/>
<dbReference type="EMBL" id="JAADJZ010000036">
    <property type="protein sequence ID" value="KAF2865108.1"/>
    <property type="molecule type" value="Genomic_DNA"/>
</dbReference>
<comment type="caution">
    <text evidence="1">The sequence shown here is derived from an EMBL/GenBank/DDBJ whole genome shotgun (WGS) entry which is preliminary data.</text>
</comment>
<proteinExistence type="predicted"/>
<reference evidence="1 2" key="1">
    <citation type="submission" date="2020-01" db="EMBL/GenBank/DDBJ databases">
        <authorList>
            <consortium name="DOE Joint Genome Institute"/>
            <person name="Haridas S."/>
            <person name="Albert R."/>
            <person name="Binder M."/>
            <person name="Bloem J."/>
            <person name="Labutti K."/>
            <person name="Salamov A."/>
            <person name="Andreopoulos B."/>
            <person name="Baker S.E."/>
            <person name="Barry K."/>
            <person name="Bills G."/>
            <person name="Bluhm B.H."/>
            <person name="Cannon C."/>
            <person name="Castanera R."/>
            <person name="Culley D.E."/>
            <person name="Daum C."/>
            <person name="Ezra D."/>
            <person name="Gonzalez J.B."/>
            <person name="Henrissat B."/>
            <person name="Kuo A."/>
            <person name="Liang C."/>
            <person name="Lipzen A."/>
            <person name="Lutzoni F."/>
            <person name="Magnuson J."/>
            <person name="Mondo S."/>
            <person name="Nolan M."/>
            <person name="Ohm R."/>
            <person name="Pangilinan J."/>
            <person name="Park H.-J.H."/>
            <person name="Ramirez L."/>
            <person name="Alfaro M."/>
            <person name="Sun H."/>
            <person name="Tritt A."/>
            <person name="Yoshinaga Y."/>
            <person name="Zwiers L.-H.L."/>
            <person name="Turgeon B.G."/>
            <person name="Goodwin S.B."/>
            <person name="Spatafora J.W."/>
            <person name="Crous P.W."/>
            <person name="Grigoriev I.V."/>
        </authorList>
    </citation>
    <scope>NUCLEOTIDE SEQUENCE [LARGE SCALE GENOMIC DNA]</scope>
    <source>
        <strain evidence="1 2">CBS 611.86</strain>
    </source>
</reference>
<gene>
    <name evidence="1" type="ORF">BDV95DRAFT_587327</name>
</gene>
<evidence type="ECO:0000313" key="2">
    <source>
        <dbReference type="Proteomes" id="UP000481861"/>
    </source>
</evidence>
<keyword evidence="2" id="KW-1185">Reference proteome</keyword>
<evidence type="ECO:0000313" key="1">
    <source>
        <dbReference type="EMBL" id="KAF2865108.1"/>
    </source>
</evidence>
<organism evidence="1 2">
    <name type="scientific">Massariosphaeria phaeospora</name>
    <dbReference type="NCBI Taxonomy" id="100035"/>
    <lineage>
        <taxon>Eukaryota</taxon>
        <taxon>Fungi</taxon>
        <taxon>Dikarya</taxon>
        <taxon>Ascomycota</taxon>
        <taxon>Pezizomycotina</taxon>
        <taxon>Dothideomycetes</taxon>
        <taxon>Pleosporomycetidae</taxon>
        <taxon>Pleosporales</taxon>
        <taxon>Pleosporales incertae sedis</taxon>
        <taxon>Massariosphaeria</taxon>
    </lineage>
</organism>
<dbReference type="Proteomes" id="UP000481861">
    <property type="component" value="Unassembled WGS sequence"/>
</dbReference>